<reference evidence="5" key="1">
    <citation type="submission" date="2023-12" db="EMBL/GenBank/DDBJ databases">
        <title>Novel isolates from deep terrestrial aquifers shed light on the physiology and ecology of the class Limnochordia.</title>
        <authorList>
            <person name="Karnachuk O.V."/>
            <person name="Lukina A.P."/>
            <person name="Avakyan M.R."/>
            <person name="Kadnikov V."/>
            <person name="Begmatov S."/>
            <person name="Beletsky A.V."/>
            <person name="Mardanov A.V."/>
            <person name="Ravin N.V."/>
        </authorList>
    </citation>
    <scope>NUCLEOTIDE SEQUENCE [LARGE SCALE GENOMIC DNA]</scope>
    <source>
        <strain evidence="5">LN</strain>
    </source>
</reference>
<dbReference type="NCBIfam" id="TIGR01981">
    <property type="entry name" value="sufD"/>
    <property type="match status" value="1"/>
</dbReference>
<dbReference type="InterPro" id="IPR000825">
    <property type="entry name" value="SUF_FeS_clus_asmbl_SufBD_core"/>
</dbReference>
<dbReference type="InterPro" id="IPR011542">
    <property type="entry name" value="SUF_FeS_clus_asmbl_SufD"/>
</dbReference>
<keyword evidence="5" id="KW-1185">Reference proteome</keyword>
<organism evidence="4 5">
    <name type="scientific">Geochorda subterranea</name>
    <dbReference type="NCBI Taxonomy" id="3109564"/>
    <lineage>
        <taxon>Bacteria</taxon>
        <taxon>Bacillati</taxon>
        <taxon>Bacillota</taxon>
        <taxon>Limnochordia</taxon>
        <taxon>Limnochordales</taxon>
        <taxon>Geochordaceae</taxon>
        <taxon>Geochorda</taxon>
    </lineage>
</organism>
<feature type="domain" description="SUF system FeS cluster assembly SufBD N-terminal" evidence="3">
    <location>
        <begin position="130"/>
        <end position="193"/>
    </location>
</feature>
<dbReference type="Pfam" id="PF01458">
    <property type="entry name" value="SUFBD_core"/>
    <property type="match status" value="1"/>
</dbReference>
<gene>
    <name evidence="4" type="primary">sufD</name>
    <name evidence="4" type="ORF">VLY81_06585</name>
</gene>
<dbReference type="EMBL" id="CP141614">
    <property type="protein sequence ID" value="WRP15815.1"/>
    <property type="molecule type" value="Genomic_DNA"/>
</dbReference>
<evidence type="ECO:0000259" key="3">
    <source>
        <dbReference type="Pfam" id="PF19295"/>
    </source>
</evidence>
<dbReference type="PANTHER" id="PTHR30508">
    <property type="entry name" value="FES CLUSTER ASSEMBLY PROTEIN SUF"/>
    <property type="match status" value="1"/>
</dbReference>
<dbReference type="PANTHER" id="PTHR30508:SF1">
    <property type="entry name" value="UPF0051 PROTEIN ABCI8, CHLOROPLASTIC-RELATED"/>
    <property type="match status" value="1"/>
</dbReference>
<dbReference type="InterPro" id="IPR045595">
    <property type="entry name" value="SufBD_N"/>
</dbReference>
<accession>A0ABZ1BTN0</accession>
<evidence type="ECO:0000313" key="4">
    <source>
        <dbReference type="EMBL" id="WRP15815.1"/>
    </source>
</evidence>
<dbReference type="Proteomes" id="UP001333102">
    <property type="component" value="Chromosome"/>
</dbReference>
<dbReference type="SUPFAM" id="SSF101960">
    <property type="entry name" value="Stabilizer of iron transporter SufD"/>
    <property type="match status" value="1"/>
</dbReference>
<name>A0ABZ1BTN0_9FIRM</name>
<feature type="domain" description="SUF system FeS cluster assembly SufBD core" evidence="2">
    <location>
        <begin position="199"/>
        <end position="434"/>
    </location>
</feature>
<dbReference type="Pfam" id="PF19295">
    <property type="entry name" value="SufBD_N"/>
    <property type="match status" value="1"/>
</dbReference>
<evidence type="ECO:0000259" key="2">
    <source>
        <dbReference type="Pfam" id="PF01458"/>
    </source>
</evidence>
<dbReference type="RefSeq" id="WP_324670223.1">
    <property type="nucleotide sequence ID" value="NZ_CP141614.1"/>
</dbReference>
<dbReference type="InterPro" id="IPR037284">
    <property type="entry name" value="SUF_FeS_clus_asmbl_SufBD_sf"/>
</dbReference>
<comment type="similarity">
    <text evidence="1">Belongs to the iron-sulfur cluster assembly SufBD family.</text>
</comment>
<dbReference type="InterPro" id="IPR055346">
    <property type="entry name" value="Fe-S_cluster_assembly_SufBD"/>
</dbReference>
<proteinExistence type="inferred from homology"/>
<evidence type="ECO:0000313" key="5">
    <source>
        <dbReference type="Proteomes" id="UP001333102"/>
    </source>
</evidence>
<protein>
    <submittedName>
        <fullName evidence="4">Fe-S cluster assembly protein SufD</fullName>
    </submittedName>
</protein>
<evidence type="ECO:0000256" key="1">
    <source>
        <dbReference type="ARBA" id="ARBA00043967"/>
    </source>
</evidence>
<sequence>MNVQSTLAIERSVIEAYGARRAEPSWMVERRAEALRLFEETPMPRWDRTDLSGLDMEAYVQALRRALESAPAAAPVVDLASPDGVDGSWPAAVVQELRGIPAGSAVIAHVAAGIEAPVRSARWVDPELARRGVRLMSLSEAVARMPDLVRAHFMTRAVPASQGKFMALHGAAWDVGTVLLVPRGVQLEQPIQIVTWMDAARPLLFPHTLIVLEDEARVTVVESQMSADGETAGGVRPLVAGAVEIVAGPGSRIDYVALQTWGTHVQSFTNRRAVQDRDSQVEWILGEFGCGLTRGEFESALEGSGASSHTVLVFFADGQQHLDLLNSMDHRGTHTESDIAARGVLNGQARGIYRAVTHIHSGARESGAYQKGNILVLSPDARADANPSVVVEESEVQRAGHAATVGQVDREQLFYLMSRGIPEKVAIALIVEGFLRPVLDRIPSAAVQERIRGIVSAKLGAA</sequence>